<dbReference type="CDD" id="cd06261">
    <property type="entry name" value="TM_PBP2"/>
    <property type="match status" value="1"/>
</dbReference>
<comment type="similarity">
    <text evidence="7">Belongs to the binding-protein-dependent transport system permease family.</text>
</comment>
<keyword evidence="2 7" id="KW-0813">Transport</keyword>
<dbReference type="InterPro" id="IPR035906">
    <property type="entry name" value="MetI-like_sf"/>
</dbReference>
<evidence type="ECO:0000256" key="5">
    <source>
        <dbReference type="ARBA" id="ARBA00022989"/>
    </source>
</evidence>
<evidence type="ECO:0000313" key="9">
    <source>
        <dbReference type="EMBL" id="KAF0132629.1"/>
    </source>
</evidence>
<dbReference type="Gene3D" id="1.10.3720.10">
    <property type="entry name" value="MetI-like"/>
    <property type="match status" value="1"/>
</dbReference>
<evidence type="ECO:0000256" key="2">
    <source>
        <dbReference type="ARBA" id="ARBA00022448"/>
    </source>
</evidence>
<comment type="caution">
    <text evidence="9">The sequence shown here is derived from an EMBL/GenBank/DDBJ whole genome shotgun (WGS) entry which is preliminary data.</text>
</comment>
<keyword evidence="4 7" id="KW-0812">Transmembrane</keyword>
<feature type="transmembrane region" description="Helical" evidence="7">
    <location>
        <begin position="387"/>
        <end position="407"/>
    </location>
</feature>
<keyword evidence="6 7" id="KW-0472">Membrane</keyword>
<dbReference type="InterPro" id="IPR011047">
    <property type="entry name" value="Quinoprotein_ADH-like_sf"/>
</dbReference>
<proteinExistence type="inferred from homology"/>
<evidence type="ECO:0000256" key="1">
    <source>
        <dbReference type="ARBA" id="ARBA00004651"/>
    </source>
</evidence>
<feature type="transmembrane region" description="Helical" evidence="7">
    <location>
        <begin position="561"/>
        <end position="580"/>
    </location>
</feature>
<evidence type="ECO:0000313" key="10">
    <source>
        <dbReference type="Proteomes" id="UP000488506"/>
    </source>
</evidence>
<evidence type="ECO:0000256" key="7">
    <source>
        <dbReference type="RuleBase" id="RU363032"/>
    </source>
</evidence>
<dbReference type="InterPro" id="IPR015943">
    <property type="entry name" value="WD40/YVTN_repeat-like_dom_sf"/>
</dbReference>
<feature type="transmembrane region" description="Helical" evidence="7">
    <location>
        <begin position="458"/>
        <end position="481"/>
    </location>
</feature>
<feature type="transmembrane region" description="Helical" evidence="7">
    <location>
        <begin position="419"/>
        <end position="438"/>
    </location>
</feature>
<accession>A0A833NWA8</accession>
<protein>
    <submittedName>
        <fullName evidence="9">Multiple sugar transport system permease protein</fullName>
    </submittedName>
</protein>
<dbReference type="PANTHER" id="PTHR32243:SF18">
    <property type="entry name" value="INNER MEMBRANE ABC TRANSPORTER PERMEASE PROTEIN YCJP"/>
    <property type="match status" value="1"/>
</dbReference>
<dbReference type="InterPro" id="IPR000515">
    <property type="entry name" value="MetI-like"/>
</dbReference>
<sequence>MRYYTKKRITKWLIHAVMIFMLIITLFPICWMVYCSVKENLDILIGKIPLSRAHNNVYEIFADKKDLWVLTSDGGINKWDKNTLLEKGNTAAQTQTTHFLMAKDHIYVSSANKGLLRIEKNNLKRKKEFKLPLPKYDKAKVVGTTLVAYDKKIYFTMQYKGYEGMIAFDPQSEKMGKIYDLKNKFSPSQIRSLLPLKGKMWVGLDKGLIKVDLASGKVESAYDLAQYLPIGISRMREISGKIIISGNTGAFIFNPLAGAVERTIFTGNVLGLRVFDNKIYIGTNRGYKIYYYASGRTEDKEKLFRQVRADGTIIKNSEYTQAETSAFLKSGDKIYIGSTYGRVSLINEKNNKALKTSSARQGHIIIAWVNYIDMWKNVDFGLYLRNSFLICGLTMVFAMIFATLAAYALSRFDFPGSKLFGVAILATQMVPGIMFLIPTYSNFVLVTEVTGFPIKGTYFGMIFVYATFFIPFSIWILRGFFAAIPAELEEAARIDGCSPIQVFWHIVLPLAVPGIIATGIYVFLTTWDELMFAWVLTSADTMTIPVGIRNFVGNYQNRFDLIMAAATVATVPVMIVFFLLQKHIVKGLTAGAVKG</sequence>
<dbReference type="AlphaFoldDB" id="A0A833NWA8"/>
<dbReference type="PANTHER" id="PTHR32243">
    <property type="entry name" value="MALTOSE TRANSPORT SYSTEM PERMEASE-RELATED"/>
    <property type="match status" value="1"/>
</dbReference>
<keyword evidence="9" id="KW-0762">Sugar transport</keyword>
<evidence type="ECO:0000256" key="6">
    <source>
        <dbReference type="ARBA" id="ARBA00023136"/>
    </source>
</evidence>
<reference evidence="9 10" key="1">
    <citation type="submission" date="2019-12" db="EMBL/GenBank/DDBJ databases">
        <authorList>
            <person name="Wolfe R."/>
            <person name="Danczak R."/>
            <person name="Wilkins M."/>
        </authorList>
    </citation>
    <scope>NUCLEOTIDE SEQUENCE [LARGE SCALE GENOMIC DNA]</scope>
    <source>
        <strain evidence="9">X2_MaxBin.013</strain>
    </source>
</reference>
<dbReference type="SUPFAM" id="SSF161098">
    <property type="entry name" value="MetI-like"/>
    <property type="match status" value="2"/>
</dbReference>
<evidence type="ECO:0000256" key="4">
    <source>
        <dbReference type="ARBA" id="ARBA00022692"/>
    </source>
</evidence>
<dbReference type="InterPro" id="IPR050901">
    <property type="entry name" value="BP-dep_ABC_trans_perm"/>
</dbReference>
<dbReference type="Pfam" id="PF00528">
    <property type="entry name" value="BPD_transp_1"/>
    <property type="match status" value="1"/>
</dbReference>
<feature type="transmembrane region" description="Helical" evidence="7">
    <location>
        <begin position="502"/>
        <end position="524"/>
    </location>
</feature>
<keyword evidence="5 7" id="KW-1133">Transmembrane helix</keyword>
<dbReference type="PROSITE" id="PS50928">
    <property type="entry name" value="ABC_TM1"/>
    <property type="match status" value="1"/>
</dbReference>
<feature type="transmembrane region" description="Helical" evidence="7">
    <location>
        <begin position="12"/>
        <end position="34"/>
    </location>
</feature>
<dbReference type="GO" id="GO:0005886">
    <property type="term" value="C:plasma membrane"/>
    <property type="evidence" value="ECO:0007669"/>
    <property type="project" value="UniProtKB-SubCell"/>
</dbReference>
<dbReference type="GO" id="GO:0055085">
    <property type="term" value="P:transmembrane transport"/>
    <property type="evidence" value="ECO:0007669"/>
    <property type="project" value="InterPro"/>
</dbReference>
<name>A0A833NWA8_UNCSA</name>
<dbReference type="Gene3D" id="2.130.10.10">
    <property type="entry name" value="YVTN repeat-like/Quinoprotein amine dehydrogenase"/>
    <property type="match status" value="1"/>
</dbReference>
<dbReference type="Proteomes" id="UP000488506">
    <property type="component" value="Unassembled WGS sequence"/>
</dbReference>
<comment type="subcellular location">
    <subcellularLocation>
        <location evidence="1 7">Cell membrane</location>
        <topology evidence="1 7">Multi-pass membrane protein</topology>
    </subcellularLocation>
</comment>
<organism evidence="9 10">
    <name type="scientific">Candidatus Saganbacteria bacterium</name>
    <dbReference type="NCBI Taxonomy" id="2575572"/>
    <lineage>
        <taxon>Bacteria</taxon>
        <taxon>Bacillati</taxon>
        <taxon>Saganbacteria</taxon>
    </lineage>
</organism>
<dbReference type="SUPFAM" id="SSF50998">
    <property type="entry name" value="Quinoprotein alcohol dehydrogenase-like"/>
    <property type="match status" value="1"/>
</dbReference>
<evidence type="ECO:0000256" key="3">
    <source>
        <dbReference type="ARBA" id="ARBA00022475"/>
    </source>
</evidence>
<keyword evidence="3" id="KW-1003">Cell membrane</keyword>
<dbReference type="EMBL" id="WPAF01000049">
    <property type="protein sequence ID" value="KAF0132629.1"/>
    <property type="molecule type" value="Genomic_DNA"/>
</dbReference>
<gene>
    <name evidence="9" type="ORF">FD145_1608</name>
</gene>
<feature type="domain" description="ABC transmembrane type-1" evidence="8">
    <location>
        <begin position="384"/>
        <end position="580"/>
    </location>
</feature>
<evidence type="ECO:0000259" key="8">
    <source>
        <dbReference type="PROSITE" id="PS50928"/>
    </source>
</evidence>